<comment type="subcellular location">
    <subcellularLocation>
        <location evidence="1">Membrane</location>
        <topology evidence="1">Multi-pass membrane protein</topology>
    </subcellularLocation>
</comment>
<feature type="transmembrane region" description="Helical" evidence="6">
    <location>
        <begin position="204"/>
        <end position="225"/>
    </location>
</feature>
<dbReference type="RefSeq" id="WP_290321096.1">
    <property type="nucleotide sequence ID" value="NZ_JAUFPN010000313.1"/>
</dbReference>
<name>A0ABT8AH36_9PROT</name>
<dbReference type="Gene3D" id="1.20.1250.20">
    <property type="entry name" value="MFS general substrate transporter like domains"/>
    <property type="match status" value="2"/>
</dbReference>
<feature type="transmembrane region" description="Helical" evidence="6">
    <location>
        <begin position="327"/>
        <end position="348"/>
    </location>
</feature>
<keyword evidence="3 6" id="KW-0812">Transmembrane</keyword>
<organism evidence="8 9">
    <name type="scientific">Paeniroseomonas aquatica</name>
    <dbReference type="NCBI Taxonomy" id="373043"/>
    <lineage>
        <taxon>Bacteria</taxon>
        <taxon>Pseudomonadati</taxon>
        <taxon>Pseudomonadota</taxon>
        <taxon>Alphaproteobacteria</taxon>
        <taxon>Acetobacterales</taxon>
        <taxon>Acetobacteraceae</taxon>
        <taxon>Paeniroseomonas</taxon>
    </lineage>
</organism>
<dbReference type="InterPro" id="IPR036259">
    <property type="entry name" value="MFS_trans_sf"/>
</dbReference>
<sequence length="578" mass="59963">MNVQATPPAPPPAGTAPESWVPMIAIALGQAIMSFNVAALPVSLSGMVASFGVPPTTIATGIVMYSLAVAGFVMLGAKLVQRFGATTVFRYVVLAFGAAQVLMTFAPAAPVMLAAQLLAGLAAAVNVPALVALIAHHYRGAQQATAVGALGSARAGAGVAAFLIGGMLGTFIGWRPVFGLLILVCALVFVLSSRLKPQAGRPEVRIDLVGVVLAAAAIILTVFGVNNLNRWGLGTARPGAPFDVLGMSPAPLMIVTGLALLQLFVAWCRRVQARGGTPLLDLRVITSNQERAAVIAMFSVVALEAMLNFAVPLYIQIVQGRTPIETAIAMMPFNLTVFFTAMLVVRLYRRFTPRVIGMVGFALCTLALLWLAFVIRNDWGAPVVMTGLILFGIGQGALVTLVFNVLVSAAPKELAGDVGSLRGTAQNLAAGVGTAVAGALLVGLLSANVLRAVAENPRLPPEIQSQLDLDSINFVSNDRLRDVMARTTASPEQVAAAVEVNTAARLRALKIGLLIMACVSLLTILPASRLPGYKPDEIPDGVPDEAPGGVQHDIPDEAALGPTFARPVRAGVRAGGPA</sequence>
<dbReference type="PROSITE" id="PS50850">
    <property type="entry name" value="MFS"/>
    <property type="match status" value="1"/>
</dbReference>
<evidence type="ECO:0000256" key="4">
    <source>
        <dbReference type="ARBA" id="ARBA00022989"/>
    </source>
</evidence>
<feature type="transmembrane region" description="Helical" evidence="6">
    <location>
        <begin position="428"/>
        <end position="450"/>
    </location>
</feature>
<evidence type="ECO:0000259" key="7">
    <source>
        <dbReference type="PROSITE" id="PS50850"/>
    </source>
</evidence>
<comment type="caution">
    <text evidence="8">The sequence shown here is derived from an EMBL/GenBank/DDBJ whole genome shotgun (WGS) entry which is preliminary data.</text>
</comment>
<feature type="transmembrane region" description="Helical" evidence="6">
    <location>
        <begin position="292"/>
        <end position="315"/>
    </location>
</feature>
<keyword evidence="2" id="KW-0813">Transport</keyword>
<accession>A0ABT8AH36</accession>
<protein>
    <submittedName>
        <fullName evidence="8">MFS transporter</fullName>
    </submittedName>
</protein>
<feature type="transmembrane region" description="Helical" evidence="6">
    <location>
        <begin position="355"/>
        <end position="375"/>
    </location>
</feature>
<feature type="transmembrane region" description="Helical" evidence="6">
    <location>
        <begin position="20"/>
        <end position="44"/>
    </location>
</feature>
<feature type="transmembrane region" description="Helical" evidence="6">
    <location>
        <begin position="245"/>
        <end position="267"/>
    </location>
</feature>
<dbReference type="Pfam" id="PF07690">
    <property type="entry name" value="MFS_1"/>
    <property type="match status" value="1"/>
</dbReference>
<reference evidence="9" key="1">
    <citation type="journal article" date="2019" name="Int. J. Syst. Evol. Microbiol.">
        <title>The Global Catalogue of Microorganisms (GCM) 10K type strain sequencing project: providing services to taxonomists for standard genome sequencing and annotation.</title>
        <authorList>
            <consortium name="The Broad Institute Genomics Platform"/>
            <consortium name="The Broad Institute Genome Sequencing Center for Infectious Disease"/>
            <person name="Wu L."/>
            <person name="Ma J."/>
        </authorList>
    </citation>
    <scope>NUCLEOTIDE SEQUENCE [LARGE SCALE GENOMIC DNA]</scope>
    <source>
        <strain evidence="9">CECT 7131</strain>
    </source>
</reference>
<feature type="transmembrane region" description="Helical" evidence="6">
    <location>
        <begin position="56"/>
        <end position="76"/>
    </location>
</feature>
<proteinExistence type="predicted"/>
<feature type="transmembrane region" description="Helical" evidence="6">
    <location>
        <begin position="147"/>
        <end position="168"/>
    </location>
</feature>
<feature type="domain" description="Major facilitator superfamily (MFS) profile" evidence="7">
    <location>
        <begin position="22"/>
        <end position="529"/>
    </location>
</feature>
<dbReference type="InterPro" id="IPR011701">
    <property type="entry name" value="MFS"/>
</dbReference>
<evidence type="ECO:0000313" key="8">
    <source>
        <dbReference type="EMBL" id="MDN3568975.1"/>
    </source>
</evidence>
<dbReference type="Proteomes" id="UP001529369">
    <property type="component" value="Unassembled WGS sequence"/>
</dbReference>
<evidence type="ECO:0000256" key="5">
    <source>
        <dbReference type="ARBA" id="ARBA00023136"/>
    </source>
</evidence>
<dbReference type="InterPro" id="IPR020846">
    <property type="entry name" value="MFS_dom"/>
</dbReference>
<evidence type="ECO:0000256" key="3">
    <source>
        <dbReference type="ARBA" id="ARBA00022692"/>
    </source>
</evidence>
<keyword evidence="5 6" id="KW-0472">Membrane</keyword>
<dbReference type="PANTHER" id="PTHR42718:SF9">
    <property type="entry name" value="MAJOR FACILITATOR SUPERFAMILY MULTIDRUG TRANSPORTER MFSC"/>
    <property type="match status" value="1"/>
</dbReference>
<evidence type="ECO:0000313" key="9">
    <source>
        <dbReference type="Proteomes" id="UP001529369"/>
    </source>
</evidence>
<dbReference type="PANTHER" id="PTHR42718">
    <property type="entry name" value="MAJOR FACILITATOR SUPERFAMILY MULTIDRUG TRANSPORTER MFSC"/>
    <property type="match status" value="1"/>
</dbReference>
<evidence type="ECO:0000256" key="2">
    <source>
        <dbReference type="ARBA" id="ARBA00022448"/>
    </source>
</evidence>
<keyword evidence="9" id="KW-1185">Reference proteome</keyword>
<dbReference type="SUPFAM" id="SSF103473">
    <property type="entry name" value="MFS general substrate transporter"/>
    <property type="match status" value="1"/>
</dbReference>
<feature type="transmembrane region" description="Helical" evidence="6">
    <location>
        <begin position="88"/>
        <end position="108"/>
    </location>
</feature>
<dbReference type="CDD" id="cd17321">
    <property type="entry name" value="MFS_MMR_MDR_like"/>
    <property type="match status" value="1"/>
</dbReference>
<keyword evidence="4 6" id="KW-1133">Transmembrane helix</keyword>
<dbReference type="EMBL" id="JAUFPN010000313">
    <property type="protein sequence ID" value="MDN3568975.1"/>
    <property type="molecule type" value="Genomic_DNA"/>
</dbReference>
<evidence type="ECO:0000256" key="6">
    <source>
        <dbReference type="SAM" id="Phobius"/>
    </source>
</evidence>
<gene>
    <name evidence="8" type="ORF">QWZ14_31745</name>
</gene>
<evidence type="ECO:0000256" key="1">
    <source>
        <dbReference type="ARBA" id="ARBA00004141"/>
    </source>
</evidence>
<feature type="transmembrane region" description="Helical" evidence="6">
    <location>
        <begin position="114"/>
        <end position="135"/>
    </location>
</feature>
<feature type="transmembrane region" description="Helical" evidence="6">
    <location>
        <begin position="174"/>
        <end position="192"/>
    </location>
</feature>
<feature type="transmembrane region" description="Helical" evidence="6">
    <location>
        <begin position="381"/>
        <end position="407"/>
    </location>
</feature>